<reference evidence="5" key="1">
    <citation type="journal article" date="2014" name="Int. J. Syst. Evol. Microbiol.">
        <title>Complete genome sequence of Corynebacterium casei LMG S-19264T (=DSM 44701T), isolated from a smear-ripened cheese.</title>
        <authorList>
            <consortium name="US DOE Joint Genome Institute (JGI-PGF)"/>
            <person name="Walter F."/>
            <person name="Albersmeier A."/>
            <person name="Kalinowski J."/>
            <person name="Ruckert C."/>
        </authorList>
    </citation>
    <scope>NUCLEOTIDE SEQUENCE</scope>
    <source>
        <strain evidence="5">CCM 8606</strain>
    </source>
</reference>
<evidence type="ECO:0000256" key="3">
    <source>
        <dbReference type="SAM" id="MobiDB-lite"/>
    </source>
</evidence>
<accession>A0A8J3ALJ6</accession>
<name>A0A8J3ALJ6_9BIFI</name>
<protein>
    <submittedName>
        <fullName evidence="5">Transcriptional regulator</fullName>
    </submittedName>
</protein>
<dbReference type="GO" id="GO:0003677">
    <property type="term" value="F:DNA binding"/>
    <property type="evidence" value="ECO:0007669"/>
    <property type="project" value="UniProtKB-UniRule"/>
</dbReference>
<keyword evidence="1 2" id="KW-0238">DNA-binding</keyword>
<gene>
    <name evidence="5" type="ORF">GCM10007377_03400</name>
</gene>
<dbReference type="RefSeq" id="WP_188354512.1">
    <property type="nucleotide sequence ID" value="NZ_BMDH01000001.1"/>
</dbReference>
<sequence>MVTPTFLRLPEAKREHIEQALLDEFSRVPLPQAQVSNIVQQTGIARGAFYRYFTDIDDAYQYMLNLALRDIHSGISAYERPEQSHIQPQMQSQSTSKPVTQSQEQNQHTSCQRNNELQQYYQRTADFIHTTANSRYYRMMFWYYQDNAAQYANQQPNPQIDAHNWTIATLTHQTIRDCMLDPDNSSKYLARLEQSLHLLQPLP</sequence>
<evidence type="ECO:0000313" key="5">
    <source>
        <dbReference type="EMBL" id="GGI12926.1"/>
    </source>
</evidence>
<dbReference type="EMBL" id="BMDH01000001">
    <property type="protein sequence ID" value="GGI12926.1"/>
    <property type="molecule type" value="Genomic_DNA"/>
</dbReference>
<proteinExistence type="predicted"/>
<dbReference type="Gene3D" id="1.10.357.10">
    <property type="entry name" value="Tetracycline Repressor, domain 2"/>
    <property type="match status" value="1"/>
</dbReference>
<evidence type="ECO:0000256" key="1">
    <source>
        <dbReference type="ARBA" id="ARBA00023125"/>
    </source>
</evidence>
<comment type="caution">
    <text evidence="5">The sequence shown here is derived from an EMBL/GenBank/DDBJ whole genome shotgun (WGS) entry which is preliminary data.</text>
</comment>
<feature type="region of interest" description="Disordered" evidence="3">
    <location>
        <begin position="80"/>
        <end position="111"/>
    </location>
</feature>
<evidence type="ECO:0000313" key="6">
    <source>
        <dbReference type="Proteomes" id="UP000619536"/>
    </source>
</evidence>
<dbReference type="PROSITE" id="PS50977">
    <property type="entry name" value="HTH_TETR_2"/>
    <property type="match status" value="1"/>
</dbReference>
<dbReference type="SUPFAM" id="SSF46689">
    <property type="entry name" value="Homeodomain-like"/>
    <property type="match status" value="1"/>
</dbReference>
<evidence type="ECO:0000256" key="2">
    <source>
        <dbReference type="PROSITE-ProRule" id="PRU00335"/>
    </source>
</evidence>
<dbReference type="AlphaFoldDB" id="A0A8J3ALJ6"/>
<keyword evidence="6" id="KW-1185">Reference proteome</keyword>
<feature type="DNA-binding region" description="H-T-H motif" evidence="2">
    <location>
        <begin position="34"/>
        <end position="53"/>
    </location>
</feature>
<feature type="domain" description="HTH tetR-type" evidence="4">
    <location>
        <begin position="11"/>
        <end position="71"/>
    </location>
</feature>
<feature type="compositionally biased region" description="Polar residues" evidence="3">
    <location>
        <begin position="84"/>
        <end position="111"/>
    </location>
</feature>
<reference evidence="5" key="2">
    <citation type="submission" date="2020-09" db="EMBL/GenBank/DDBJ databases">
        <authorList>
            <person name="Sun Q."/>
            <person name="Sedlacek I."/>
        </authorList>
    </citation>
    <scope>NUCLEOTIDE SEQUENCE</scope>
    <source>
        <strain evidence="5">CCM 8606</strain>
    </source>
</reference>
<dbReference type="InterPro" id="IPR009057">
    <property type="entry name" value="Homeodomain-like_sf"/>
</dbReference>
<organism evidence="5 6">
    <name type="scientific">Galliscardovia ingluviei</name>
    <dbReference type="NCBI Taxonomy" id="1769422"/>
    <lineage>
        <taxon>Bacteria</taxon>
        <taxon>Bacillati</taxon>
        <taxon>Actinomycetota</taxon>
        <taxon>Actinomycetes</taxon>
        <taxon>Bifidobacteriales</taxon>
        <taxon>Bifidobacteriaceae</taxon>
        <taxon>Galliscardovia</taxon>
    </lineage>
</organism>
<evidence type="ECO:0000259" key="4">
    <source>
        <dbReference type="PROSITE" id="PS50977"/>
    </source>
</evidence>
<dbReference type="InterPro" id="IPR001647">
    <property type="entry name" value="HTH_TetR"/>
</dbReference>
<dbReference type="Proteomes" id="UP000619536">
    <property type="component" value="Unassembled WGS sequence"/>
</dbReference>